<dbReference type="Proteomes" id="UP000199150">
    <property type="component" value="Unassembled WGS sequence"/>
</dbReference>
<organism evidence="5 6">
    <name type="scientific">Asticcacaulis taihuensis</name>
    <dbReference type="NCBI Taxonomy" id="260084"/>
    <lineage>
        <taxon>Bacteria</taxon>
        <taxon>Pseudomonadati</taxon>
        <taxon>Pseudomonadota</taxon>
        <taxon>Alphaproteobacteria</taxon>
        <taxon>Caulobacterales</taxon>
        <taxon>Caulobacteraceae</taxon>
        <taxon>Asticcacaulis</taxon>
    </lineage>
</organism>
<name>A0A1G4RK89_9CAUL</name>
<dbReference type="PROSITE" id="PS51257">
    <property type="entry name" value="PROKAR_LIPOPROTEIN"/>
    <property type="match status" value="1"/>
</dbReference>
<evidence type="ECO:0000256" key="2">
    <source>
        <dbReference type="PIRNR" id="PIRNR036893"/>
    </source>
</evidence>
<evidence type="ECO:0000259" key="4">
    <source>
        <dbReference type="Pfam" id="PF08212"/>
    </source>
</evidence>
<dbReference type="PRINTS" id="PR01171">
    <property type="entry name" value="BCTLIPOCALIN"/>
</dbReference>
<keyword evidence="2" id="KW-0998">Cell outer membrane</keyword>
<dbReference type="GO" id="GO:0006950">
    <property type="term" value="P:response to stress"/>
    <property type="evidence" value="ECO:0007669"/>
    <property type="project" value="UniProtKB-ARBA"/>
</dbReference>
<keyword evidence="6" id="KW-1185">Reference proteome</keyword>
<dbReference type="InterPro" id="IPR047202">
    <property type="entry name" value="Lipocalin_Blc-like_dom"/>
</dbReference>
<feature type="lipid moiety-binding region" description="N-palmitoyl cysteine" evidence="3">
    <location>
        <position position="23"/>
    </location>
</feature>
<dbReference type="InterPro" id="IPR012674">
    <property type="entry name" value="Calycin"/>
</dbReference>
<dbReference type="EMBL" id="FMTS01000002">
    <property type="protein sequence ID" value="SCW57051.1"/>
    <property type="molecule type" value="Genomic_DNA"/>
</dbReference>
<feature type="signal peptide" evidence="2">
    <location>
        <begin position="1"/>
        <end position="24"/>
    </location>
</feature>
<sequence>MKPNRLIFPLAVAGGAFLALTACASLVSGGPVGNATVPQPAKPVDTMRYVGLWYEIGRYENRFETDCEGVTAEYRKRDDGGIDVINTCRKGSVTGPVKTAHGKAKIVPGSDNAKLKVSFFGPFYVGDYWVLDHADDYAWSIVGEPSGRYLWLLSRTAHPDELTRNTIEARTRALGYDWSMVRMTQH</sequence>
<evidence type="ECO:0000256" key="3">
    <source>
        <dbReference type="PIRSR" id="PIRSR036893-52"/>
    </source>
</evidence>
<keyword evidence="2 3" id="KW-0449">Lipoprotein</keyword>
<dbReference type="InterPro" id="IPR000566">
    <property type="entry name" value="Lipocln_cytosolic_FA-bd_dom"/>
</dbReference>
<comment type="subcellular location">
    <subcellularLocation>
        <location evidence="2">Cell outer membrane</location>
    </subcellularLocation>
</comment>
<dbReference type="PIRSF" id="PIRSF036893">
    <property type="entry name" value="Lipocalin_ApoD"/>
    <property type="match status" value="1"/>
</dbReference>
<dbReference type="RefSeq" id="WP_090647078.1">
    <property type="nucleotide sequence ID" value="NZ_CBCRYE010000006.1"/>
</dbReference>
<dbReference type="OrthoDB" id="594739at2"/>
<comment type="similarity">
    <text evidence="1 2">Belongs to the calycin superfamily. Lipocalin family.</text>
</comment>
<dbReference type="Gene3D" id="2.40.128.20">
    <property type="match status" value="1"/>
</dbReference>
<evidence type="ECO:0000313" key="6">
    <source>
        <dbReference type="Proteomes" id="UP000199150"/>
    </source>
</evidence>
<keyword evidence="3" id="KW-0564">Palmitate</keyword>
<dbReference type="GO" id="GO:0008289">
    <property type="term" value="F:lipid binding"/>
    <property type="evidence" value="ECO:0007669"/>
    <property type="project" value="UniProtKB-UniRule"/>
</dbReference>
<evidence type="ECO:0000256" key="1">
    <source>
        <dbReference type="ARBA" id="ARBA00006889"/>
    </source>
</evidence>
<keyword evidence="2" id="KW-0472">Membrane</keyword>
<keyword evidence="2" id="KW-0732">Signal</keyword>
<gene>
    <name evidence="5" type="ORF">SAMN02927928_1994</name>
</gene>
<dbReference type="AlphaFoldDB" id="A0A1G4RK89"/>
<feature type="lipid moiety-binding region" description="S-diacylglycerol cysteine" evidence="3">
    <location>
        <position position="23"/>
    </location>
</feature>
<dbReference type="InterPro" id="IPR002446">
    <property type="entry name" value="Lipocalin_bac"/>
</dbReference>
<dbReference type="InterPro" id="IPR022271">
    <property type="entry name" value="Lipocalin_ApoD"/>
</dbReference>
<evidence type="ECO:0000313" key="5">
    <source>
        <dbReference type="EMBL" id="SCW57051.1"/>
    </source>
</evidence>
<dbReference type="SUPFAM" id="SSF50814">
    <property type="entry name" value="Lipocalins"/>
    <property type="match status" value="1"/>
</dbReference>
<proteinExistence type="inferred from homology"/>
<dbReference type="GO" id="GO:0009279">
    <property type="term" value="C:cell outer membrane"/>
    <property type="evidence" value="ECO:0007669"/>
    <property type="project" value="UniProtKB-SubCell"/>
</dbReference>
<feature type="domain" description="Lipocalin/cytosolic fatty-acid binding" evidence="4">
    <location>
        <begin position="44"/>
        <end position="185"/>
    </location>
</feature>
<dbReference type="Pfam" id="PF08212">
    <property type="entry name" value="Lipocalin_2"/>
    <property type="match status" value="1"/>
</dbReference>
<keyword evidence="2" id="KW-0446">Lipid-binding</keyword>
<protein>
    <recommendedName>
        <fullName evidence="2">Outer membrane lipoprotein Blc</fullName>
    </recommendedName>
</protein>
<reference evidence="6" key="1">
    <citation type="submission" date="2016-10" db="EMBL/GenBank/DDBJ databases">
        <authorList>
            <person name="Varghese N."/>
            <person name="Submissions S."/>
        </authorList>
    </citation>
    <scope>NUCLEOTIDE SEQUENCE [LARGE SCALE GENOMIC DNA]</scope>
    <source>
        <strain evidence="6">CGMCC 1.3431</strain>
    </source>
</reference>
<dbReference type="CDD" id="cd19438">
    <property type="entry name" value="lipocalin_Blc-like"/>
    <property type="match status" value="1"/>
</dbReference>
<dbReference type="PANTHER" id="PTHR10612">
    <property type="entry name" value="APOLIPOPROTEIN D"/>
    <property type="match status" value="1"/>
</dbReference>
<feature type="chain" id="PRO_5013437774" description="Outer membrane lipoprotein Blc" evidence="2">
    <location>
        <begin position="25"/>
        <end position="186"/>
    </location>
</feature>
<comment type="subunit">
    <text evidence="2">Homodimer.</text>
</comment>
<accession>A0A1G4RK89</accession>
<comment type="function">
    <text evidence="2">Involved in the storage or transport of lipids necessary for membrane maintenance under stressful conditions. Displays a binding preference for lysophospholipids.</text>
</comment>
<dbReference type="PANTHER" id="PTHR10612:SF34">
    <property type="entry name" value="APOLIPOPROTEIN D"/>
    <property type="match status" value="1"/>
</dbReference>